<dbReference type="Gene3D" id="3.40.50.720">
    <property type="entry name" value="NAD(P)-binding Rossmann-like Domain"/>
    <property type="match status" value="1"/>
</dbReference>
<keyword evidence="2" id="KW-0862">Zinc</keyword>
<sequence length="163" mass="18250">MEFVCTDSSDGTITSGGYSDHMVADEHFVLHWADNLPPDFGAPLLCVLITTCNRTKNTTPSMEGSIDIVSSGRGLQQMLEIRKKNKHSVNDAHDSPLVIIIRQNCKNGLCFSIARAAELSPEFHRPTESVRLGFRKFFGCRLYFCPYHPLPAKFFLLQLLCVS</sequence>
<dbReference type="Proteomes" id="UP001157418">
    <property type="component" value="Unassembled WGS sequence"/>
</dbReference>
<evidence type="ECO:0000256" key="3">
    <source>
        <dbReference type="ARBA" id="ARBA00023002"/>
    </source>
</evidence>
<dbReference type="GO" id="GO:0016616">
    <property type="term" value="F:oxidoreductase activity, acting on the CH-OH group of donors, NAD or NADP as acceptor"/>
    <property type="evidence" value="ECO:0007669"/>
    <property type="project" value="InterPro"/>
</dbReference>
<name>A0AAU9P199_9ASTR</name>
<proteinExistence type="predicted"/>
<evidence type="ECO:0000256" key="1">
    <source>
        <dbReference type="ARBA" id="ARBA00022723"/>
    </source>
</evidence>
<dbReference type="Gene3D" id="3.90.180.10">
    <property type="entry name" value="Medium-chain alcohol dehydrogenases, catalytic domain"/>
    <property type="match status" value="1"/>
</dbReference>
<dbReference type="GO" id="GO:0046872">
    <property type="term" value="F:metal ion binding"/>
    <property type="evidence" value="ECO:0007669"/>
    <property type="project" value="UniProtKB-KW"/>
</dbReference>
<dbReference type="AlphaFoldDB" id="A0AAU9P199"/>
<accession>A0AAU9P199</accession>
<keyword evidence="3" id="KW-0560">Oxidoreductase</keyword>
<dbReference type="InterPro" id="IPR011032">
    <property type="entry name" value="GroES-like_sf"/>
</dbReference>
<evidence type="ECO:0000256" key="2">
    <source>
        <dbReference type="ARBA" id="ARBA00022833"/>
    </source>
</evidence>
<dbReference type="SUPFAM" id="SSF50129">
    <property type="entry name" value="GroES-like"/>
    <property type="match status" value="1"/>
</dbReference>
<keyword evidence="5" id="KW-1185">Reference proteome</keyword>
<gene>
    <name evidence="4" type="ORF">LVIROSA_LOCUS29613</name>
</gene>
<dbReference type="PANTHER" id="PTHR42683">
    <property type="entry name" value="ALDEHYDE REDUCTASE"/>
    <property type="match status" value="1"/>
</dbReference>
<keyword evidence="1" id="KW-0479">Metal-binding</keyword>
<dbReference type="EMBL" id="CAKMRJ010005523">
    <property type="protein sequence ID" value="CAH1443718.1"/>
    <property type="molecule type" value="Genomic_DNA"/>
</dbReference>
<protein>
    <submittedName>
        <fullName evidence="4">Uncharacterized protein</fullName>
    </submittedName>
</protein>
<organism evidence="4 5">
    <name type="scientific">Lactuca virosa</name>
    <dbReference type="NCBI Taxonomy" id="75947"/>
    <lineage>
        <taxon>Eukaryota</taxon>
        <taxon>Viridiplantae</taxon>
        <taxon>Streptophyta</taxon>
        <taxon>Embryophyta</taxon>
        <taxon>Tracheophyta</taxon>
        <taxon>Spermatophyta</taxon>
        <taxon>Magnoliopsida</taxon>
        <taxon>eudicotyledons</taxon>
        <taxon>Gunneridae</taxon>
        <taxon>Pentapetalae</taxon>
        <taxon>asterids</taxon>
        <taxon>campanulids</taxon>
        <taxon>Asterales</taxon>
        <taxon>Asteraceae</taxon>
        <taxon>Cichorioideae</taxon>
        <taxon>Cichorieae</taxon>
        <taxon>Lactucinae</taxon>
        <taxon>Lactuca</taxon>
    </lineage>
</organism>
<evidence type="ECO:0000313" key="5">
    <source>
        <dbReference type="Proteomes" id="UP001157418"/>
    </source>
</evidence>
<comment type="caution">
    <text evidence="4">The sequence shown here is derived from an EMBL/GenBank/DDBJ whole genome shotgun (WGS) entry which is preliminary data.</text>
</comment>
<reference evidence="4 5" key="1">
    <citation type="submission" date="2022-01" db="EMBL/GenBank/DDBJ databases">
        <authorList>
            <person name="Xiong W."/>
            <person name="Schranz E."/>
        </authorList>
    </citation>
    <scope>NUCLEOTIDE SEQUENCE [LARGE SCALE GENOMIC DNA]</scope>
</reference>
<dbReference type="InterPro" id="IPR047109">
    <property type="entry name" value="CAD-like"/>
</dbReference>
<evidence type="ECO:0000313" key="4">
    <source>
        <dbReference type="EMBL" id="CAH1443718.1"/>
    </source>
</evidence>